<feature type="compositionally biased region" description="Polar residues" evidence="9">
    <location>
        <begin position="250"/>
        <end position="278"/>
    </location>
</feature>
<organism evidence="11 12">
    <name type="scientific">Linum trigynum</name>
    <dbReference type="NCBI Taxonomy" id="586398"/>
    <lineage>
        <taxon>Eukaryota</taxon>
        <taxon>Viridiplantae</taxon>
        <taxon>Streptophyta</taxon>
        <taxon>Embryophyta</taxon>
        <taxon>Tracheophyta</taxon>
        <taxon>Spermatophyta</taxon>
        <taxon>Magnoliopsida</taxon>
        <taxon>eudicotyledons</taxon>
        <taxon>Gunneridae</taxon>
        <taxon>Pentapetalae</taxon>
        <taxon>rosids</taxon>
        <taxon>fabids</taxon>
        <taxon>Malpighiales</taxon>
        <taxon>Linaceae</taxon>
        <taxon>Linum</taxon>
    </lineage>
</organism>
<reference evidence="11 12" key="1">
    <citation type="submission" date="2024-04" db="EMBL/GenBank/DDBJ databases">
        <authorList>
            <person name="Fracassetti M."/>
        </authorList>
    </citation>
    <scope>NUCLEOTIDE SEQUENCE [LARGE SCALE GENOMIC DNA]</scope>
</reference>
<dbReference type="PANTHER" id="PTHR12786:SF1">
    <property type="entry name" value="SPLICING REGULATOR SDE2"/>
    <property type="match status" value="1"/>
</dbReference>
<dbReference type="PANTHER" id="PTHR12786">
    <property type="entry name" value="SPLICING FACTOR SF3A-RELATED"/>
    <property type="match status" value="1"/>
</dbReference>
<evidence type="ECO:0000256" key="8">
    <source>
        <dbReference type="ARBA" id="ARBA00023306"/>
    </source>
</evidence>
<accession>A0AAV2EM11</accession>
<dbReference type="GO" id="GO:0006397">
    <property type="term" value="P:mRNA processing"/>
    <property type="evidence" value="ECO:0007669"/>
    <property type="project" value="UniProtKB-KW"/>
</dbReference>
<feature type="compositionally biased region" description="Acidic residues" evidence="9">
    <location>
        <begin position="225"/>
        <end position="240"/>
    </location>
</feature>
<dbReference type="GO" id="GO:0005737">
    <property type="term" value="C:cytoplasm"/>
    <property type="evidence" value="ECO:0007669"/>
    <property type="project" value="UniProtKB-SubCell"/>
</dbReference>
<dbReference type="SUPFAM" id="SSF54236">
    <property type="entry name" value="Ubiquitin-like"/>
    <property type="match status" value="1"/>
</dbReference>
<keyword evidence="7" id="KW-0539">Nucleus</keyword>
<name>A0AAV2EM11_9ROSI</name>
<feature type="region of interest" description="Disordered" evidence="9">
    <location>
        <begin position="331"/>
        <end position="352"/>
    </location>
</feature>
<dbReference type="Gene3D" id="3.10.20.90">
    <property type="entry name" value="Phosphatidylinositol 3-kinase Catalytic Subunit, Chain A, domain 1"/>
    <property type="match status" value="1"/>
</dbReference>
<dbReference type="PROSITE" id="PS50053">
    <property type="entry name" value="UBIQUITIN_2"/>
    <property type="match status" value="1"/>
</dbReference>
<evidence type="ECO:0000256" key="9">
    <source>
        <dbReference type="SAM" id="MobiDB-lite"/>
    </source>
</evidence>
<dbReference type="InterPro" id="IPR000626">
    <property type="entry name" value="Ubiquitin-like_dom"/>
</dbReference>
<evidence type="ECO:0000256" key="2">
    <source>
        <dbReference type="ARBA" id="ARBA00004496"/>
    </source>
</evidence>
<dbReference type="InterPro" id="IPR051421">
    <property type="entry name" value="RNA_Proc_DNA_Dmg_Regulator"/>
</dbReference>
<comment type="subcellular location">
    <subcellularLocation>
        <location evidence="2">Cytoplasm</location>
    </subcellularLocation>
    <subcellularLocation>
        <location evidence="1">Nucleus</location>
    </subcellularLocation>
</comment>
<evidence type="ECO:0000256" key="7">
    <source>
        <dbReference type="ARBA" id="ARBA00023242"/>
    </source>
</evidence>
<feature type="compositionally biased region" description="Polar residues" evidence="9">
    <location>
        <begin position="341"/>
        <end position="352"/>
    </location>
</feature>
<keyword evidence="8" id="KW-0131">Cell cycle</keyword>
<evidence type="ECO:0000256" key="6">
    <source>
        <dbReference type="ARBA" id="ARBA00023187"/>
    </source>
</evidence>
<protein>
    <recommendedName>
        <fullName evidence="10">Ubiquitin-like domain-containing protein</fullName>
    </recommendedName>
</protein>
<dbReference type="Pfam" id="PF13297">
    <property type="entry name" value="SDE2_2C"/>
    <property type="match status" value="1"/>
</dbReference>
<keyword evidence="4" id="KW-0963">Cytoplasm</keyword>
<dbReference type="GO" id="GO:0005634">
    <property type="term" value="C:nucleus"/>
    <property type="evidence" value="ECO:0007669"/>
    <property type="project" value="UniProtKB-SubCell"/>
</dbReference>
<evidence type="ECO:0000313" key="12">
    <source>
        <dbReference type="Proteomes" id="UP001497516"/>
    </source>
</evidence>
<dbReference type="InterPro" id="IPR025086">
    <property type="entry name" value="SDE2/SF3A3_SAP"/>
</dbReference>
<evidence type="ECO:0000256" key="3">
    <source>
        <dbReference type="ARBA" id="ARBA00008726"/>
    </source>
</evidence>
<dbReference type="InterPro" id="IPR053822">
    <property type="entry name" value="SDE2-like_dom"/>
</dbReference>
<keyword evidence="5" id="KW-0507">mRNA processing</keyword>
<dbReference type="InterPro" id="IPR029071">
    <property type="entry name" value="Ubiquitin-like_domsf"/>
</dbReference>
<keyword evidence="12" id="KW-1185">Reference proteome</keyword>
<dbReference type="Pfam" id="PF00240">
    <property type="entry name" value="ubiquitin"/>
    <property type="match status" value="1"/>
</dbReference>
<evidence type="ECO:0000256" key="5">
    <source>
        <dbReference type="ARBA" id="ARBA00022664"/>
    </source>
</evidence>
<proteinExistence type="inferred from homology"/>
<evidence type="ECO:0000313" key="11">
    <source>
        <dbReference type="EMBL" id="CAL1386772.1"/>
    </source>
</evidence>
<comment type="similarity">
    <text evidence="3">Belongs to the SDE2 family.</text>
</comment>
<dbReference type="Pfam" id="PF22782">
    <property type="entry name" value="SDE2"/>
    <property type="match status" value="1"/>
</dbReference>
<sequence length="452" mass="48826">MENHRVADGPALQIFARLLDGKTATLRFGAPEACTREIKRRIFEITRIPVQSQRLVSGGRQLDDDSVVSAPECSVQLLLGLRGGKGGFGSLLRGAATKAGQKKTNNFDACRDMSGRRLRHVNAEKRLEEWKAGEAERRLEKVADDFLKKNAKKHKGAKGTGDGEAAKYVAKYREDSAKCVAEVEDAVREAFSNGSGKRRGKFPMNASDAKRLKNWLGKEKLGGSDSEDTEDDSDSDGEGEGTEKSVILSGGTNSDPNSDSVSDGKQTGECSTAASSESGWEEVEKEVAEGGNSKSSSAREVINDEMDMVAEPETCLELPEHSATVTCLEVSEAPEPDKTTMETQEIPSSKSVEVTAVNPVIGVGNGPVDLKADAEEENVVAETSNVDSEKQLNFEEVNSPNDLEVLGLEKLKKELQDRGLKCGGTLQERAARLFLLKSTPLDKLPKKLLAKK</sequence>
<feature type="domain" description="Ubiquitin-like" evidence="10">
    <location>
        <begin position="12"/>
        <end position="69"/>
    </location>
</feature>
<evidence type="ECO:0000259" key="10">
    <source>
        <dbReference type="PROSITE" id="PS50053"/>
    </source>
</evidence>
<feature type="compositionally biased region" description="Basic and acidic residues" evidence="9">
    <location>
        <begin position="213"/>
        <end position="222"/>
    </location>
</feature>
<dbReference type="AlphaFoldDB" id="A0AAV2EM11"/>
<dbReference type="EMBL" id="OZ034818">
    <property type="protein sequence ID" value="CAL1386772.1"/>
    <property type="molecule type" value="Genomic_DNA"/>
</dbReference>
<gene>
    <name evidence="11" type="ORF">LTRI10_LOCUS27794</name>
</gene>
<keyword evidence="6" id="KW-0508">mRNA splicing</keyword>
<evidence type="ECO:0000256" key="1">
    <source>
        <dbReference type="ARBA" id="ARBA00004123"/>
    </source>
</evidence>
<feature type="region of interest" description="Disordered" evidence="9">
    <location>
        <begin position="213"/>
        <end position="304"/>
    </location>
</feature>
<dbReference type="Proteomes" id="UP001497516">
    <property type="component" value="Chromosome 5"/>
</dbReference>
<evidence type="ECO:0000256" key="4">
    <source>
        <dbReference type="ARBA" id="ARBA00022490"/>
    </source>
</evidence>
<dbReference type="GO" id="GO:0008380">
    <property type="term" value="P:RNA splicing"/>
    <property type="evidence" value="ECO:0007669"/>
    <property type="project" value="UniProtKB-KW"/>
</dbReference>